<comment type="catalytic activity">
    <reaction evidence="8">
        <text>alpha-D-glucose = beta-D-glucose</text>
        <dbReference type="Rhea" id="RHEA:10264"/>
        <dbReference type="ChEBI" id="CHEBI:15903"/>
        <dbReference type="ChEBI" id="CHEBI:17925"/>
        <dbReference type="EC" id="5.1.3.3"/>
    </reaction>
</comment>
<comment type="cofactor">
    <cofactor evidence="1">
        <name>Ca(2+)</name>
        <dbReference type="ChEBI" id="CHEBI:29108"/>
    </cofactor>
</comment>
<reference evidence="13" key="1">
    <citation type="submission" date="2016-10" db="EMBL/GenBank/DDBJ databases">
        <authorList>
            <person name="Varghese N."/>
            <person name="Submissions S."/>
        </authorList>
    </citation>
    <scope>NUCLEOTIDE SEQUENCE [LARGE SCALE GENOMIC DNA]</scope>
    <source>
        <strain evidence="13">DSM 4002</strain>
    </source>
</reference>
<dbReference type="PIRSF" id="PIRSF005096">
    <property type="entry name" value="GALM"/>
    <property type="match status" value="1"/>
</dbReference>
<keyword evidence="6 8" id="KW-0413">Isomerase</keyword>
<dbReference type="Proteomes" id="UP000182961">
    <property type="component" value="Unassembled WGS sequence"/>
</dbReference>
<dbReference type="InterPro" id="IPR047215">
    <property type="entry name" value="Galactose_mutarotase-like"/>
</dbReference>
<evidence type="ECO:0000256" key="7">
    <source>
        <dbReference type="ARBA" id="ARBA00023277"/>
    </source>
</evidence>
<proteinExistence type="inferred from homology"/>
<keyword evidence="5" id="KW-0106">Calcium</keyword>
<dbReference type="GO" id="GO:0004034">
    <property type="term" value="F:aldose 1-epimerase activity"/>
    <property type="evidence" value="ECO:0007669"/>
    <property type="project" value="UniProtKB-EC"/>
</dbReference>
<dbReference type="InterPro" id="IPR015443">
    <property type="entry name" value="Aldose_1-epimerase"/>
</dbReference>
<evidence type="ECO:0000256" key="8">
    <source>
        <dbReference type="PIRNR" id="PIRNR005096"/>
    </source>
</evidence>
<accession>A0A1I4V6L8</accession>
<evidence type="ECO:0000256" key="6">
    <source>
        <dbReference type="ARBA" id="ARBA00023235"/>
    </source>
</evidence>
<dbReference type="RefSeq" id="WP_035717185.1">
    <property type="nucleotide sequence ID" value="NZ_CBCRUM010000003.1"/>
</dbReference>
<feature type="active site" description="Proton donor" evidence="9">
    <location>
        <position position="186"/>
    </location>
</feature>
<comment type="subunit">
    <text evidence="4">Monomer.</text>
</comment>
<evidence type="ECO:0000313" key="13">
    <source>
        <dbReference type="Proteomes" id="UP000182961"/>
    </source>
</evidence>
<evidence type="ECO:0000313" key="12">
    <source>
        <dbReference type="EMBL" id="SFM96857.1"/>
    </source>
</evidence>
<dbReference type="GO" id="GO:0006006">
    <property type="term" value="P:glucose metabolic process"/>
    <property type="evidence" value="ECO:0007669"/>
    <property type="project" value="TreeGrafter"/>
</dbReference>
<dbReference type="AlphaFoldDB" id="A0A1I4V6L8"/>
<evidence type="ECO:0000256" key="1">
    <source>
        <dbReference type="ARBA" id="ARBA00001913"/>
    </source>
</evidence>
<feature type="binding site" evidence="10">
    <location>
        <position position="244"/>
    </location>
    <ligand>
        <name>beta-D-galactose</name>
        <dbReference type="ChEBI" id="CHEBI:27667"/>
    </ligand>
</feature>
<dbReference type="GO" id="GO:0030246">
    <property type="term" value="F:carbohydrate binding"/>
    <property type="evidence" value="ECO:0007669"/>
    <property type="project" value="InterPro"/>
</dbReference>
<dbReference type="EC" id="5.1.3.3" evidence="8"/>
<dbReference type="UniPathway" id="UPA00242"/>
<dbReference type="Gene3D" id="2.70.98.10">
    <property type="match status" value="1"/>
</dbReference>
<evidence type="ECO:0000256" key="5">
    <source>
        <dbReference type="ARBA" id="ARBA00022837"/>
    </source>
</evidence>
<keyword evidence="7 8" id="KW-0119">Carbohydrate metabolism</keyword>
<name>A0A1I4V6L8_9FLAO</name>
<dbReference type="CDD" id="cd09019">
    <property type="entry name" value="galactose_mutarotase_like"/>
    <property type="match status" value="1"/>
</dbReference>
<dbReference type="InterPro" id="IPR014718">
    <property type="entry name" value="GH-type_carb-bd"/>
</dbReference>
<dbReference type="Pfam" id="PF01263">
    <property type="entry name" value="Aldose_epim"/>
    <property type="match status" value="1"/>
</dbReference>
<evidence type="ECO:0000256" key="10">
    <source>
        <dbReference type="PIRSR" id="PIRSR005096-2"/>
    </source>
</evidence>
<dbReference type="InterPro" id="IPR008183">
    <property type="entry name" value="Aldose_1/G6P_1-epimerase"/>
</dbReference>
<dbReference type="eggNOG" id="COG2017">
    <property type="taxonomic scope" value="Bacteria"/>
</dbReference>
<gene>
    <name evidence="12" type="ORF">SAMN05444143_104152</name>
</gene>
<evidence type="ECO:0000256" key="2">
    <source>
        <dbReference type="ARBA" id="ARBA00005028"/>
    </source>
</evidence>
<dbReference type="PANTHER" id="PTHR10091:SF0">
    <property type="entry name" value="GALACTOSE MUTAROTASE"/>
    <property type="match status" value="1"/>
</dbReference>
<sequence length="343" mass="37853">MTHYINKSFGTMPDGEDIQFVMLKNANGMEVQLMSYGATVTAIKVPLENQSMVDVVLGFENAASYIDSYNLPSPPYFGTIVGRYAGRINESTFELNGKTIQLNPNHGAHVLHGGEDGFSKKNWKIVNSKQGINSAVTLSYTSPANEENFPGTLEVNVTYTLTESNELKVEYSATTSEDTILNLTHHSYFNLDGHQEGITQQELFVNAEKVIEKDHQNIPTGRVLPVAGTPFDFSTSKECPISIDDTFVLSSSEEVAASLYSAKNNLQLLVYTNQPGVHIYVGGNCFDTISGKEGANYHPLSGICFETQNFPDAPNHVEFPSAVLKKGEHYNHRTIYKFQSKSN</sequence>
<comment type="similarity">
    <text evidence="3 8">Belongs to the aldose epimerase family.</text>
</comment>
<feature type="binding site" evidence="11">
    <location>
        <begin position="186"/>
        <end position="188"/>
    </location>
    <ligand>
        <name>beta-D-galactose</name>
        <dbReference type="ChEBI" id="CHEBI:27667"/>
    </ligand>
</feature>
<comment type="pathway">
    <text evidence="2 8">Carbohydrate metabolism; hexose metabolism.</text>
</comment>
<dbReference type="GO" id="GO:0033499">
    <property type="term" value="P:galactose catabolic process via UDP-galactose, Leloir pathway"/>
    <property type="evidence" value="ECO:0007669"/>
    <property type="project" value="TreeGrafter"/>
</dbReference>
<dbReference type="InterPro" id="IPR011013">
    <property type="entry name" value="Gal_mutarotase_sf_dom"/>
</dbReference>
<evidence type="ECO:0000256" key="9">
    <source>
        <dbReference type="PIRSR" id="PIRSR005096-1"/>
    </source>
</evidence>
<evidence type="ECO:0000256" key="3">
    <source>
        <dbReference type="ARBA" id="ARBA00006206"/>
    </source>
</evidence>
<dbReference type="EMBL" id="FOUT01000004">
    <property type="protein sequence ID" value="SFM96857.1"/>
    <property type="molecule type" value="Genomic_DNA"/>
</dbReference>
<keyword evidence="13" id="KW-1185">Reference proteome</keyword>
<organism evidence="12 13">
    <name type="scientific">Flavobacterium succinicans</name>
    <dbReference type="NCBI Taxonomy" id="29536"/>
    <lineage>
        <taxon>Bacteria</taxon>
        <taxon>Pseudomonadati</taxon>
        <taxon>Bacteroidota</taxon>
        <taxon>Flavobacteriia</taxon>
        <taxon>Flavobacteriales</taxon>
        <taxon>Flavobacteriaceae</taxon>
        <taxon>Flavobacterium</taxon>
    </lineage>
</organism>
<protein>
    <recommendedName>
        <fullName evidence="8">Aldose 1-epimerase</fullName>
        <ecNumber evidence="8">5.1.3.3</ecNumber>
    </recommendedName>
</protein>
<evidence type="ECO:0000256" key="11">
    <source>
        <dbReference type="PIRSR" id="PIRSR005096-3"/>
    </source>
</evidence>
<dbReference type="SUPFAM" id="SSF74650">
    <property type="entry name" value="Galactose mutarotase-like"/>
    <property type="match status" value="1"/>
</dbReference>
<evidence type="ECO:0000256" key="4">
    <source>
        <dbReference type="ARBA" id="ARBA00011245"/>
    </source>
</evidence>
<dbReference type="PANTHER" id="PTHR10091">
    <property type="entry name" value="ALDOSE-1-EPIMERASE"/>
    <property type="match status" value="1"/>
</dbReference>
<dbReference type="NCBIfam" id="NF008277">
    <property type="entry name" value="PRK11055.1"/>
    <property type="match status" value="1"/>
</dbReference>
<feature type="active site" description="Proton acceptor" evidence="9">
    <location>
        <position position="306"/>
    </location>
</feature>